<dbReference type="InterPro" id="IPR016040">
    <property type="entry name" value="NAD(P)-bd_dom"/>
</dbReference>
<dbReference type="InterPro" id="IPR036291">
    <property type="entry name" value="NAD(P)-bd_dom_sf"/>
</dbReference>
<dbReference type="Proteomes" id="UP000004535">
    <property type="component" value="Unassembled WGS sequence"/>
</dbReference>
<dbReference type="Gene3D" id="3.40.50.720">
    <property type="entry name" value="NAD(P)-binding Rossmann-like Domain"/>
    <property type="match status" value="1"/>
</dbReference>
<name>B9BQN5_9BURK</name>
<dbReference type="AlphaFoldDB" id="B9BQN5"/>
<dbReference type="EMBL" id="ACFC01000005">
    <property type="protein sequence ID" value="EEE06930.1"/>
    <property type="molecule type" value="Genomic_DNA"/>
</dbReference>
<reference evidence="2 3" key="1">
    <citation type="journal article" date="2012" name="J. Bacteriol.">
        <title>Draft Genome Sequence Determination for Cystic Fibrosis and Chronic Granulomatous Disease Burkholderia multivorans Isolates.</title>
        <authorList>
            <person name="Varga J.J."/>
            <person name="Losada L."/>
            <person name="Zelazny A.M."/>
            <person name="Brinkac L."/>
            <person name="Harkins D."/>
            <person name="Radune D."/>
            <person name="Hostetler J."/>
            <person name="Sampaio E.P."/>
            <person name="Ronning C.M."/>
            <person name="Nierman W.C."/>
            <person name="Greenberg D.E."/>
            <person name="Holland S.M."/>
            <person name="Goldberg J.B."/>
        </authorList>
    </citation>
    <scope>NUCLEOTIDE SEQUENCE [LARGE SCALE GENOMIC DNA]</scope>
    <source>
        <strain evidence="2 3">CGD2</strain>
    </source>
</reference>
<dbReference type="Pfam" id="PF13460">
    <property type="entry name" value="NAD_binding_10"/>
    <property type="match status" value="1"/>
</dbReference>
<organism evidence="2 3">
    <name type="scientific">Burkholderia multivorans CGD2</name>
    <dbReference type="NCBI Taxonomy" id="513052"/>
    <lineage>
        <taxon>Bacteria</taxon>
        <taxon>Pseudomonadati</taxon>
        <taxon>Pseudomonadota</taxon>
        <taxon>Betaproteobacteria</taxon>
        <taxon>Burkholderiales</taxon>
        <taxon>Burkholderiaceae</taxon>
        <taxon>Burkholderia</taxon>
        <taxon>Burkholderia cepacia complex</taxon>
    </lineage>
</organism>
<accession>B9BQN5</accession>
<dbReference type="SUPFAM" id="SSF51735">
    <property type="entry name" value="NAD(P)-binding Rossmann-fold domains"/>
    <property type="match status" value="1"/>
</dbReference>
<feature type="domain" description="NAD(P)-binding" evidence="1">
    <location>
        <begin position="67"/>
        <end position="205"/>
    </location>
</feature>
<gene>
    <name evidence="2" type="ORF">BURMUCGD2_1134</name>
</gene>
<evidence type="ECO:0000259" key="1">
    <source>
        <dbReference type="Pfam" id="PF13460"/>
    </source>
</evidence>
<proteinExistence type="predicted"/>
<dbReference type="CDD" id="cd05269">
    <property type="entry name" value="TMR_SDR_a"/>
    <property type="match status" value="1"/>
</dbReference>
<dbReference type="Gene3D" id="3.90.25.10">
    <property type="entry name" value="UDP-galactose 4-epimerase, domain 1"/>
    <property type="match status" value="1"/>
</dbReference>
<evidence type="ECO:0000313" key="3">
    <source>
        <dbReference type="Proteomes" id="UP000004535"/>
    </source>
</evidence>
<sequence>MGAPSYASLGSSLHFHGGFPMVTCIPPGNLRIMVTDGYVVSKGNVRPYTWNLFNESKRGQDMYAITGATGQLGRLVIDALLETVPADQIVAAVRNPDKAHDLAKRGVTVREADYTRPETLTTAFSGVNKVLLISSTEVEGRLPLHRAAVEAAQRAGVSLLAYTSMLHADTSPARLAIEHRQTEEVIRASGVPAVILRNGWYAENHLMALPAALEHGAFIGAAKEGRFSSAARRDYAAAAAVVLANDGHAGKTYELAADHAFTLTELAAEVSRQSGKTIVYNDLAQDAYASVLTDIGLPADLAALLADADAAASRGALFDDGGALARLIGRPTVALDSLVATALRA</sequence>
<dbReference type="InterPro" id="IPR052718">
    <property type="entry name" value="NmrA-type_oxidoreductase"/>
</dbReference>
<comment type="caution">
    <text evidence="2">The sequence shown here is derived from an EMBL/GenBank/DDBJ whole genome shotgun (WGS) entry which is preliminary data.</text>
</comment>
<dbReference type="PANTHER" id="PTHR47129">
    <property type="entry name" value="QUINONE OXIDOREDUCTASE 2"/>
    <property type="match status" value="1"/>
</dbReference>
<evidence type="ECO:0000313" key="2">
    <source>
        <dbReference type="EMBL" id="EEE06930.1"/>
    </source>
</evidence>
<protein>
    <recommendedName>
        <fullName evidence="1">NAD(P)-binding domain-containing protein</fullName>
    </recommendedName>
</protein>
<dbReference type="PANTHER" id="PTHR47129:SF1">
    <property type="entry name" value="NMRA-LIKE DOMAIN-CONTAINING PROTEIN"/>
    <property type="match status" value="1"/>
</dbReference>